<organism evidence="1 2">
    <name type="scientific">Achromobacter piechaudii</name>
    <dbReference type="NCBI Taxonomy" id="72556"/>
    <lineage>
        <taxon>Bacteria</taxon>
        <taxon>Pseudomonadati</taxon>
        <taxon>Pseudomonadota</taxon>
        <taxon>Betaproteobacteria</taxon>
        <taxon>Burkholderiales</taxon>
        <taxon>Alcaligenaceae</taxon>
        <taxon>Achromobacter</taxon>
    </lineage>
</organism>
<dbReference type="SUPFAM" id="SSF50939">
    <property type="entry name" value="Sialidases"/>
    <property type="match status" value="1"/>
</dbReference>
<name>A0A6S7DY01_9BURK</name>
<accession>A0A6S7DY01</accession>
<dbReference type="RefSeq" id="WP_175128476.1">
    <property type="nucleotide sequence ID" value="NZ_CADILD010000002.1"/>
</dbReference>
<gene>
    <name evidence="1" type="ORF">LMG1861_02407</name>
</gene>
<sequence>MNLRLLASGAAIAAAAVLGYGIYQLVPMGQPLTRSEVIGELNGLPLASSSRVSLQRFGERQLLIGQRLVGGKDLAGLERAPLLDALLPGFDARQPAPWQLAETRNLIYGGLGTGVFELLGSIRGDTGVSLIGTPDGGTLYLVSAARAVAARDDVAADWDVLRSDDLGKTWTYAPDIALGGPRQYTVFLTEERVIALERHESGQRLLISEDGARSWSATRLDDQVWPDAKSFDRAFREEAARPGSQHADDQLAYDWSLYPLDDKHALGWSWRTRISLDASHRNEVLETRRFEVQFQDGAPPAFRIAQGVPPVPASAPDALYTRDQPVFETRGDTIFELDKAERSWRRLAKSPSVQGTASWIDDAWFGPNAWVIKTYADHLLSFNEYTKTYFYTRDQGKSWRPFQMPQDVENGLIGLDLSGDGLLSLAERDGKTVIRRYPLD</sequence>
<reference evidence="1 2" key="1">
    <citation type="submission" date="2020-04" db="EMBL/GenBank/DDBJ databases">
        <authorList>
            <person name="De Canck E."/>
        </authorList>
    </citation>
    <scope>NUCLEOTIDE SEQUENCE [LARGE SCALE GENOMIC DNA]</scope>
    <source>
        <strain evidence="1 2">LMG 1861</strain>
    </source>
</reference>
<dbReference type="Proteomes" id="UP000494105">
    <property type="component" value="Unassembled WGS sequence"/>
</dbReference>
<evidence type="ECO:0000313" key="2">
    <source>
        <dbReference type="Proteomes" id="UP000494105"/>
    </source>
</evidence>
<dbReference type="InterPro" id="IPR036278">
    <property type="entry name" value="Sialidase_sf"/>
</dbReference>
<dbReference type="Gene3D" id="2.120.10.10">
    <property type="match status" value="1"/>
</dbReference>
<evidence type="ECO:0000313" key="1">
    <source>
        <dbReference type="EMBL" id="CAB3863937.1"/>
    </source>
</evidence>
<dbReference type="AlphaFoldDB" id="A0A6S7DY01"/>
<protein>
    <submittedName>
        <fullName evidence="1">Uncharacterized protein</fullName>
    </submittedName>
</protein>
<proteinExistence type="predicted"/>
<dbReference type="EMBL" id="CADILD010000002">
    <property type="protein sequence ID" value="CAB3863937.1"/>
    <property type="molecule type" value="Genomic_DNA"/>
</dbReference>